<dbReference type="PROSITE" id="PS50090">
    <property type="entry name" value="MYB_LIKE"/>
    <property type="match status" value="2"/>
</dbReference>
<dbReference type="PROSITE" id="PS51294">
    <property type="entry name" value="HTH_MYB"/>
    <property type="match status" value="2"/>
</dbReference>
<dbReference type="HOGENOM" id="CLU_022680_0_0_1"/>
<protein>
    <recommendedName>
        <fullName evidence="12">snRNA-activating protein complex subunit 4</fullName>
    </recommendedName>
</protein>
<dbReference type="KEGG" id="dvi:6632856"/>
<dbReference type="PANTHER" id="PTHR46621">
    <property type="entry name" value="SNRNA-ACTIVATING PROTEIN COMPLEX SUBUNIT 4"/>
    <property type="match status" value="1"/>
</dbReference>
<feature type="coiled-coil region" evidence="6">
    <location>
        <begin position="30"/>
        <end position="57"/>
    </location>
</feature>
<keyword evidence="11" id="KW-1185">Reference proteome</keyword>
<feature type="domain" description="Myb-like" evidence="8">
    <location>
        <begin position="389"/>
        <end position="436"/>
    </location>
</feature>
<dbReference type="OrthoDB" id="2143914at2759"/>
<feature type="region of interest" description="Disordered" evidence="7">
    <location>
        <begin position="686"/>
        <end position="709"/>
    </location>
</feature>
<evidence type="ECO:0000256" key="5">
    <source>
        <dbReference type="ARBA" id="ARBA00023242"/>
    </source>
</evidence>
<dbReference type="GO" id="GO:0000978">
    <property type="term" value="F:RNA polymerase II cis-regulatory region sequence-specific DNA binding"/>
    <property type="evidence" value="ECO:0007669"/>
    <property type="project" value="TreeGrafter"/>
</dbReference>
<accession>B4M568</accession>
<keyword evidence="2" id="KW-0805">Transcription regulation</keyword>
<feature type="domain" description="HTH myb-type" evidence="9">
    <location>
        <begin position="393"/>
        <end position="444"/>
    </location>
</feature>
<evidence type="ECO:0000259" key="9">
    <source>
        <dbReference type="PROSITE" id="PS51294"/>
    </source>
</evidence>
<dbReference type="GO" id="GO:0001006">
    <property type="term" value="F:RNA polymerase III type 3 promoter sequence-specific DNA binding"/>
    <property type="evidence" value="ECO:0007669"/>
    <property type="project" value="TreeGrafter"/>
</dbReference>
<organism evidence="10 11">
    <name type="scientific">Drosophila virilis</name>
    <name type="common">Fruit fly</name>
    <dbReference type="NCBI Taxonomy" id="7244"/>
    <lineage>
        <taxon>Eukaryota</taxon>
        <taxon>Metazoa</taxon>
        <taxon>Ecdysozoa</taxon>
        <taxon>Arthropoda</taxon>
        <taxon>Hexapoda</taxon>
        <taxon>Insecta</taxon>
        <taxon>Pterygota</taxon>
        <taxon>Neoptera</taxon>
        <taxon>Endopterygota</taxon>
        <taxon>Diptera</taxon>
        <taxon>Brachycera</taxon>
        <taxon>Muscomorpha</taxon>
        <taxon>Ephydroidea</taxon>
        <taxon>Drosophilidae</taxon>
        <taxon>Drosophila</taxon>
    </lineage>
</organism>
<dbReference type="STRING" id="7244.B4M568"/>
<gene>
    <name evidence="10" type="primary">Dvir\GJ11065</name>
    <name evidence="10" type="ORF">Dvir_GJ11065</name>
</gene>
<evidence type="ECO:0000256" key="3">
    <source>
        <dbReference type="ARBA" id="ARBA00023125"/>
    </source>
</evidence>
<proteinExistence type="predicted"/>
<dbReference type="OMA" id="DGRSCPN"/>
<keyword evidence="6" id="KW-0175">Coiled coil</keyword>
<evidence type="ECO:0000256" key="4">
    <source>
        <dbReference type="ARBA" id="ARBA00023163"/>
    </source>
</evidence>
<dbReference type="Pfam" id="PF13921">
    <property type="entry name" value="Myb_DNA-bind_6"/>
    <property type="match status" value="1"/>
</dbReference>
<dbReference type="Proteomes" id="UP000008792">
    <property type="component" value="Unassembled WGS sequence"/>
</dbReference>
<dbReference type="eggNOG" id="KOG0049">
    <property type="taxonomic scope" value="Eukaryota"/>
</dbReference>
<dbReference type="FunCoup" id="B4M568">
    <property type="interactions" value="4"/>
</dbReference>
<dbReference type="GO" id="GO:0019185">
    <property type="term" value="C:snRNA-activating protein complex"/>
    <property type="evidence" value="ECO:0007669"/>
    <property type="project" value="TreeGrafter"/>
</dbReference>
<dbReference type="InterPro" id="IPR001005">
    <property type="entry name" value="SANT/Myb"/>
</dbReference>
<reference evidence="10 11" key="1">
    <citation type="journal article" date="2007" name="Nature">
        <title>Evolution of genes and genomes on the Drosophila phylogeny.</title>
        <authorList>
            <consortium name="Drosophila 12 Genomes Consortium"/>
            <person name="Clark A.G."/>
            <person name="Eisen M.B."/>
            <person name="Smith D.R."/>
            <person name="Bergman C.M."/>
            <person name="Oliver B."/>
            <person name="Markow T.A."/>
            <person name="Kaufman T.C."/>
            <person name="Kellis M."/>
            <person name="Gelbart W."/>
            <person name="Iyer V.N."/>
            <person name="Pollard D.A."/>
            <person name="Sackton T.B."/>
            <person name="Larracuente A.M."/>
            <person name="Singh N.D."/>
            <person name="Abad J.P."/>
            <person name="Abt D.N."/>
            <person name="Adryan B."/>
            <person name="Aguade M."/>
            <person name="Akashi H."/>
            <person name="Anderson W.W."/>
            <person name="Aquadro C.F."/>
            <person name="Ardell D.H."/>
            <person name="Arguello R."/>
            <person name="Artieri C.G."/>
            <person name="Barbash D.A."/>
            <person name="Barker D."/>
            <person name="Barsanti P."/>
            <person name="Batterham P."/>
            <person name="Batzoglou S."/>
            <person name="Begun D."/>
            <person name="Bhutkar A."/>
            <person name="Blanco E."/>
            <person name="Bosak S.A."/>
            <person name="Bradley R.K."/>
            <person name="Brand A.D."/>
            <person name="Brent M.R."/>
            <person name="Brooks A.N."/>
            <person name="Brown R.H."/>
            <person name="Butlin R.K."/>
            <person name="Caggese C."/>
            <person name="Calvi B.R."/>
            <person name="Bernardo de Carvalho A."/>
            <person name="Caspi A."/>
            <person name="Castrezana S."/>
            <person name="Celniker S.E."/>
            <person name="Chang J.L."/>
            <person name="Chapple C."/>
            <person name="Chatterji S."/>
            <person name="Chinwalla A."/>
            <person name="Civetta A."/>
            <person name="Clifton S.W."/>
            <person name="Comeron J.M."/>
            <person name="Costello J.C."/>
            <person name="Coyne J.A."/>
            <person name="Daub J."/>
            <person name="David R.G."/>
            <person name="Delcher A.L."/>
            <person name="Delehaunty K."/>
            <person name="Do C.B."/>
            <person name="Ebling H."/>
            <person name="Edwards K."/>
            <person name="Eickbush T."/>
            <person name="Evans J.D."/>
            <person name="Filipski A."/>
            <person name="Findeiss S."/>
            <person name="Freyhult E."/>
            <person name="Fulton L."/>
            <person name="Fulton R."/>
            <person name="Garcia A.C."/>
            <person name="Gardiner A."/>
            <person name="Garfield D.A."/>
            <person name="Garvin B.E."/>
            <person name="Gibson G."/>
            <person name="Gilbert D."/>
            <person name="Gnerre S."/>
            <person name="Godfrey J."/>
            <person name="Good R."/>
            <person name="Gotea V."/>
            <person name="Gravely B."/>
            <person name="Greenberg A.J."/>
            <person name="Griffiths-Jones S."/>
            <person name="Gross S."/>
            <person name="Guigo R."/>
            <person name="Gustafson E.A."/>
            <person name="Haerty W."/>
            <person name="Hahn M.W."/>
            <person name="Halligan D.L."/>
            <person name="Halpern A.L."/>
            <person name="Halter G.M."/>
            <person name="Han M.V."/>
            <person name="Heger A."/>
            <person name="Hillier L."/>
            <person name="Hinrichs A.S."/>
            <person name="Holmes I."/>
            <person name="Hoskins R.A."/>
            <person name="Hubisz M.J."/>
            <person name="Hultmark D."/>
            <person name="Huntley M.A."/>
            <person name="Jaffe D.B."/>
            <person name="Jagadeeshan S."/>
            <person name="Jeck W.R."/>
            <person name="Johnson J."/>
            <person name="Jones C.D."/>
            <person name="Jordan W.C."/>
            <person name="Karpen G.H."/>
            <person name="Kataoka E."/>
            <person name="Keightley P.D."/>
            <person name="Kheradpour P."/>
            <person name="Kirkness E.F."/>
            <person name="Koerich L.B."/>
            <person name="Kristiansen K."/>
            <person name="Kudrna D."/>
            <person name="Kulathinal R.J."/>
            <person name="Kumar S."/>
            <person name="Kwok R."/>
            <person name="Lander E."/>
            <person name="Langley C.H."/>
            <person name="Lapoint R."/>
            <person name="Lazzaro B.P."/>
            <person name="Lee S.J."/>
            <person name="Levesque L."/>
            <person name="Li R."/>
            <person name="Lin C.F."/>
            <person name="Lin M.F."/>
            <person name="Lindblad-Toh K."/>
            <person name="Llopart A."/>
            <person name="Long M."/>
            <person name="Low L."/>
            <person name="Lozovsky E."/>
            <person name="Lu J."/>
            <person name="Luo M."/>
            <person name="Machado C.A."/>
            <person name="Makalowski W."/>
            <person name="Marzo M."/>
            <person name="Matsuda M."/>
            <person name="Matzkin L."/>
            <person name="McAllister B."/>
            <person name="McBride C.S."/>
            <person name="McKernan B."/>
            <person name="McKernan K."/>
            <person name="Mendez-Lago M."/>
            <person name="Minx P."/>
            <person name="Mollenhauer M.U."/>
            <person name="Montooth K."/>
            <person name="Mount S.M."/>
            <person name="Mu X."/>
            <person name="Myers E."/>
            <person name="Negre B."/>
            <person name="Newfeld S."/>
            <person name="Nielsen R."/>
            <person name="Noor M.A."/>
            <person name="O'Grady P."/>
            <person name="Pachter L."/>
            <person name="Papaceit M."/>
            <person name="Parisi M.J."/>
            <person name="Parisi M."/>
            <person name="Parts L."/>
            <person name="Pedersen J.S."/>
            <person name="Pesole G."/>
            <person name="Phillippy A.M."/>
            <person name="Ponting C.P."/>
            <person name="Pop M."/>
            <person name="Porcelli D."/>
            <person name="Powell J.R."/>
            <person name="Prohaska S."/>
            <person name="Pruitt K."/>
            <person name="Puig M."/>
            <person name="Quesneville H."/>
            <person name="Ram K.R."/>
            <person name="Rand D."/>
            <person name="Rasmussen M.D."/>
            <person name="Reed L.K."/>
            <person name="Reenan R."/>
            <person name="Reily A."/>
            <person name="Remington K.A."/>
            <person name="Rieger T.T."/>
            <person name="Ritchie M.G."/>
            <person name="Robin C."/>
            <person name="Rogers Y.H."/>
            <person name="Rohde C."/>
            <person name="Rozas J."/>
            <person name="Rubenfield M.J."/>
            <person name="Ruiz A."/>
            <person name="Russo S."/>
            <person name="Salzberg S.L."/>
            <person name="Sanchez-Gracia A."/>
            <person name="Saranga D.J."/>
            <person name="Sato H."/>
            <person name="Schaeffer S.W."/>
            <person name="Schatz M.C."/>
            <person name="Schlenke T."/>
            <person name="Schwartz R."/>
            <person name="Segarra C."/>
            <person name="Singh R.S."/>
            <person name="Sirot L."/>
            <person name="Sirota M."/>
            <person name="Sisneros N.B."/>
            <person name="Smith C.D."/>
            <person name="Smith T.F."/>
            <person name="Spieth J."/>
            <person name="Stage D.E."/>
            <person name="Stark A."/>
            <person name="Stephan W."/>
            <person name="Strausberg R.L."/>
            <person name="Strempel S."/>
            <person name="Sturgill D."/>
            <person name="Sutton G."/>
            <person name="Sutton G.G."/>
            <person name="Tao W."/>
            <person name="Teichmann S."/>
            <person name="Tobari Y.N."/>
            <person name="Tomimura Y."/>
            <person name="Tsolas J.M."/>
            <person name="Valente V.L."/>
            <person name="Venter E."/>
            <person name="Venter J.C."/>
            <person name="Vicario S."/>
            <person name="Vieira F.G."/>
            <person name="Vilella A.J."/>
            <person name="Villasante A."/>
            <person name="Walenz B."/>
            <person name="Wang J."/>
            <person name="Wasserman M."/>
            <person name="Watts T."/>
            <person name="Wilson D."/>
            <person name="Wilson R.K."/>
            <person name="Wing R.A."/>
            <person name="Wolfner M.F."/>
            <person name="Wong A."/>
            <person name="Wong G.K."/>
            <person name="Wu C.I."/>
            <person name="Wu G."/>
            <person name="Yamamoto D."/>
            <person name="Yang H.P."/>
            <person name="Yang S.P."/>
            <person name="Yorke J.A."/>
            <person name="Yoshida K."/>
            <person name="Zdobnov E."/>
            <person name="Zhang P."/>
            <person name="Zhang Y."/>
            <person name="Zimin A.V."/>
            <person name="Baldwin J."/>
            <person name="Abdouelleil A."/>
            <person name="Abdulkadir J."/>
            <person name="Abebe A."/>
            <person name="Abera B."/>
            <person name="Abreu J."/>
            <person name="Acer S.C."/>
            <person name="Aftuck L."/>
            <person name="Alexander A."/>
            <person name="An P."/>
            <person name="Anderson E."/>
            <person name="Anderson S."/>
            <person name="Arachi H."/>
            <person name="Azer M."/>
            <person name="Bachantsang P."/>
            <person name="Barry A."/>
            <person name="Bayul T."/>
            <person name="Berlin A."/>
            <person name="Bessette D."/>
            <person name="Bloom T."/>
            <person name="Blye J."/>
            <person name="Boguslavskiy L."/>
            <person name="Bonnet C."/>
            <person name="Boukhgalter B."/>
            <person name="Bourzgui I."/>
            <person name="Brown A."/>
            <person name="Cahill P."/>
            <person name="Channer S."/>
            <person name="Cheshatsang Y."/>
            <person name="Chuda L."/>
            <person name="Citroen M."/>
            <person name="Collymore A."/>
            <person name="Cooke P."/>
            <person name="Costello M."/>
            <person name="D'Aco K."/>
            <person name="Daza R."/>
            <person name="De Haan G."/>
            <person name="DeGray S."/>
            <person name="DeMaso C."/>
            <person name="Dhargay N."/>
            <person name="Dooley K."/>
            <person name="Dooley E."/>
            <person name="Doricent M."/>
            <person name="Dorje P."/>
            <person name="Dorjee K."/>
            <person name="Dupes A."/>
            <person name="Elong R."/>
            <person name="Falk J."/>
            <person name="Farina A."/>
            <person name="Faro S."/>
            <person name="Ferguson D."/>
            <person name="Fisher S."/>
            <person name="Foley C.D."/>
            <person name="Franke A."/>
            <person name="Friedrich D."/>
            <person name="Gadbois L."/>
            <person name="Gearin G."/>
            <person name="Gearin C.R."/>
            <person name="Giannoukos G."/>
            <person name="Goode T."/>
            <person name="Graham J."/>
            <person name="Grandbois E."/>
            <person name="Grewal S."/>
            <person name="Gyaltsen K."/>
            <person name="Hafez N."/>
            <person name="Hagos B."/>
            <person name="Hall J."/>
            <person name="Henson C."/>
            <person name="Hollinger A."/>
            <person name="Honan T."/>
            <person name="Huard M.D."/>
            <person name="Hughes L."/>
            <person name="Hurhula B."/>
            <person name="Husby M.E."/>
            <person name="Kamat A."/>
            <person name="Kanga B."/>
            <person name="Kashin S."/>
            <person name="Khazanovich D."/>
            <person name="Kisner P."/>
            <person name="Lance K."/>
            <person name="Lara M."/>
            <person name="Lee W."/>
            <person name="Lennon N."/>
            <person name="Letendre F."/>
            <person name="LeVine R."/>
            <person name="Lipovsky A."/>
            <person name="Liu X."/>
            <person name="Liu J."/>
            <person name="Liu S."/>
            <person name="Lokyitsang T."/>
            <person name="Lokyitsang Y."/>
            <person name="Lubonja R."/>
            <person name="Lui A."/>
            <person name="MacDonald P."/>
            <person name="Magnisalis V."/>
            <person name="Maru K."/>
            <person name="Matthews C."/>
            <person name="McCusker W."/>
            <person name="McDonough S."/>
            <person name="Mehta T."/>
            <person name="Meldrim J."/>
            <person name="Meneus L."/>
            <person name="Mihai O."/>
            <person name="Mihalev A."/>
            <person name="Mihova T."/>
            <person name="Mittelman R."/>
            <person name="Mlenga V."/>
            <person name="Montmayeur A."/>
            <person name="Mulrain L."/>
            <person name="Navidi A."/>
            <person name="Naylor J."/>
            <person name="Negash T."/>
            <person name="Nguyen T."/>
            <person name="Nguyen N."/>
            <person name="Nicol R."/>
            <person name="Norbu C."/>
            <person name="Norbu N."/>
            <person name="Novod N."/>
            <person name="O'Neill B."/>
            <person name="Osman S."/>
            <person name="Markiewicz E."/>
            <person name="Oyono O.L."/>
            <person name="Patti C."/>
            <person name="Phunkhang P."/>
            <person name="Pierre F."/>
            <person name="Priest M."/>
            <person name="Raghuraman S."/>
            <person name="Rege F."/>
            <person name="Reyes R."/>
            <person name="Rise C."/>
            <person name="Rogov P."/>
            <person name="Ross K."/>
            <person name="Ryan E."/>
            <person name="Settipalli S."/>
            <person name="Shea T."/>
            <person name="Sherpa N."/>
            <person name="Shi L."/>
            <person name="Shih D."/>
            <person name="Sparrow T."/>
            <person name="Spaulding J."/>
            <person name="Stalker J."/>
            <person name="Stange-Thomann N."/>
            <person name="Stavropoulos S."/>
            <person name="Stone C."/>
            <person name="Strader C."/>
            <person name="Tesfaye S."/>
            <person name="Thomson T."/>
            <person name="Thoulutsang Y."/>
            <person name="Thoulutsang D."/>
            <person name="Topham K."/>
            <person name="Topping I."/>
            <person name="Tsamla T."/>
            <person name="Vassiliev H."/>
            <person name="Vo A."/>
            <person name="Wangchuk T."/>
            <person name="Wangdi T."/>
            <person name="Weiand M."/>
            <person name="Wilkinson J."/>
            <person name="Wilson A."/>
            <person name="Yadav S."/>
            <person name="Young G."/>
            <person name="Yu Q."/>
            <person name="Zembek L."/>
            <person name="Zhong D."/>
            <person name="Zimmer A."/>
            <person name="Zwirko Z."/>
            <person name="Jaffe D.B."/>
            <person name="Alvarez P."/>
            <person name="Brockman W."/>
            <person name="Butler J."/>
            <person name="Chin C."/>
            <person name="Gnerre S."/>
            <person name="Grabherr M."/>
            <person name="Kleber M."/>
            <person name="Mauceli E."/>
            <person name="MacCallum I."/>
        </authorList>
    </citation>
    <scope>NUCLEOTIDE SEQUENCE [LARGE SCALE GENOMIC DNA]</scope>
    <source>
        <strain evidence="11">Tucson 15010-1051.87</strain>
    </source>
</reference>
<dbReference type="InterPro" id="IPR051575">
    <property type="entry name" value="Myb-like_DNA-bd"/>
</dbReference>
<evidence type="ECO:0000256" key="1">
    <source>
        <dbReference type="ARBA" id="ARBA00004123"/>
    </source>
</evidence>
<dbReference type="GO" id="GO:0042795">
    <property type="term" value="P:snRNA transcription by RNA polymerase II"/>
    <property type="evidence" value="ECO:0007669"/>
    <property type="project" value="TreeGrafter"/>
</dbReference>
<dbReference type="Gene3D" id="1.10.10.60">
    <property type="entry name" value="Homeodomain-like"/>
    <property type="match status" value="4"/>
</dbReference>
<evidence type="ECO:0000256" key="7">
    <source>
        <dbReference type="SAM" id="MobiDB-lite"/>
    </source>
</evidence>
<dbReference type="InParanoid" id="B4M568"/>
<dbReference type="GO" id="GO:0005634">
    <property type="term" value="C:nucleus"/>
    <property type="evidence" value="ECO:0007669"/>
    <property type="project" value="UniProtKB-SubCell"/>
</dbReference>
<dbReference type="AlphaFoldDB" id="B4M568"/>
<comment type="subcellular location">
    <subcellularLocation>
        <location evidence="1">Nucleus</location>
    </subcellularLocation>
</comment>
<keyword evidence="5" id="KW-0539">Nucleus</keyword>
<evidence type="ECO:0000313" key="11">
    <source>
        <dbReference type="Proteomes" id="UP000008792"/>
    </source>
</evidence>
<dbReference type="CDD" id="cd00167">
    <property type="entry name" value="SANT"/>
    <property type="match status" value="3"/>
</dbReference>
<evidence type="ECO:0000256" key="6">
    <source>
        <dbReference type="SAM" id="Coils"/>
    </source>
</evidence>
<dbReference type="GO" id="GO:0042796">
    <property type="term" value="P:snRNA transcription by RNA polymerase III"/>
    <property type="evidence" value="ECO:0007669"/>
    <property type="project" value="TreeGrafter"/>
</dbReference>
<keyword evidence="4" id="KW-0804">Transcription</keyword>
<sequence>MCDADKLKLSHQQLLQEITTLLAASAEPCDTNALRLNQELQRRLEQVRRRMLELLELVRARYKRNEQILIRRQKPRSANGGESVGQSGAVLRGGTFRFKGNLYFRDVDGRSCPNNEDYESRCGSEMFPTDFDMRSKHVWTVLDKKNVVMGIKQQLVDHANYQTKAARAASSHERKRRGIDLHVQTVASLLDAADSSFSIDWNQISTLDLEHRHSSYSCEAMWLVYLQPQLKRDEWTTEEDNALLSAAKAHKLQNWQAIAAAVHQRSDYQCFVRMQTTLRFHMEPTNALRWGHEDNARLRAVVAQNTVNGLTDWSQVVEHFPGRSRSTLIGRYMYVLHPSISHAPFTPSEDLMLFAAVEEYNGKFNCFPRTLFPNRSLAQLRTRYNNVLAQRNKTDPWSMEDDTKLMSFVTEHGTSQWVKCASHLGNHTRTSCRTRFLVIKRFLEQNPQATVADIPRRKTHKKTQVTAENWAQRLQEWQADPDSLLINPTQKPKPKKPKLDSNVNGNCLVPLHGMDLHVYEYFKYSYNLQLDAPQAPMPLPRNERNLFVVANALRFKPPADAVLLVQSIALTKQLNRCYSKMFRQLPALEASQSAGQPLMLLPPNWSTMMGFRAICILSVHCRNHAKIATDLKPAISYDESQPAVQLFRQRLRTLFYYTTLLSRLEPPSFEQLPAALTSMPRPIVNYGSSKSSVPPPPPAPQPGNNLSGLSIQELARRQIEELDGIKQSRQRLKTVFKDELNVKQELNFD</sequence>
<dbReference type="SUPFAM" id="SSF46689">
    <property type="entry name" value="Homeodomain-like"/>
    <property type="match status" value="3"/>
</dbReference>
<evidence type="ECO:0008006" key="12">
    <source>
        <dbReference type="Google" id="ProtNLM"/>
    </source>
</evidence>
<dbReference type="PhylomeDB" id="B4M568"/>
<dbReference type="InterPro" id="IPR009057">
    <property type="entry name" value="Homeodomain-like_sf"/>
</dbReference>
<keyword evidence="3" id="KW-0238">DNA-binding</keyword>
<feature type="domain" description="HTH myb-type" evidence="9">
    <location>
        <begin position="227"/>
        <end position="282"/>
    </location>
</feature>
<name>B4M568_DROVI</name>
<dbReference type="Pfam" id="PF00249">
    <property type="entry name" value="Myb_DNA-binding"/>
    <property type="match status" value="2"/>
</dbReference>
<evidence type="ECO:0000259" key="8">
    <source>
        <dbReference type="PROSITE" id="PS50090"/>
    </source>
</evidence>
<evidence type="ECO:0000313" key="10">
    <source>
        <dbReference type="EMBL" id="EDW59779.1"/>
    </source>
</evidence>
<dbReference type="PANTHER" id="PTHR46621:SF1">
    <property type="entry name" value="SNRNA-ACTIVATING PROTEIN COMPLEX SUBUNIT 4"/>
    <property type="match status" value="1"/>
</dbReference>
<dbReference type="EMBL" id="CH940652">
    <property type="protein sequence ID" value="EDW59779.1"/>
    <property type="molecule type" value="Genomic_DNA"/>
</dbReference>
<feature type="domain" description="Myb-like" evidence="8">
    <location>
        <begin position="227"/>
        <end position="278"/>
    </location>
</feature>
<evidence type="ECO:0000256" key="2">
    <source>
        <dbReference type="ARBA" id="ARBA00023015"/>
    </source>
</evidence>
<dbReference type="SMART" id="SM00717">
    <property type="entry name" value="SANT"/>
    <property type="match status" value="5"/>
</dbReference>
<dbReference type="InterPro" id="IPR017930">
    <property type="entry name" value="Myb_dom"/>
</dbReference>